<dbReference type="Pfam" id="PF07669">
    <property type="entry name" value="Eco57I"/>
    <property type="match status" value="1"/>
</dbReference>
<feature type="domain" description="Type II methyltransferase M.Eco57I C-terminal" evidence="8">
    <location>
        <begin position="256"/>
        <end position="493"/>
    </location>
</feature>
<sequence>MKLINEVTADKLRGGYYTAGPVVDFCIRRVRSLTRDAGGAVTWLEPSAGDGAFLRGLAEARDGGVIPPPKVTAVELNDAEASKCAATLRRHRLGGTVEERCFFDWSERSSAAFDAVVGNPPFVRYQFVEPRQRELFERQAARLGIELRGVSNLWIPFAIVSLSRLRPGGAFALVLPSEFVSTVSAGAFRSYLVRHFASLQVDLFPRDTFAELLQDVVVLSGRRAQRGATARSVTFCEHQPGHETRWKHTVPDHAPSWTRYYLTEDEAAAFQAARDLPGIHALGKVARIEVSIVTGANGFFTVDDMTRREHDLDAWARPFVARTSDCPGIVFRKGDHAAARRAGSRAWLLDFSADRPAPINGAVAYLSRGEAEGLPTRYKCRIREPWYRVPHIKSGALMMTKRAHLYHRLLLNEAGVLTTDTIYRGEMLPKFAGRARDLAAGFQNTLTLLSTELEGRTYGGGVLELIPSEIARLLVPVADMAGDLAALDEESRAAGGQRDGGEVVRSAVDERLCKRVPGFADLLPILEGARARLLARRMRT</sequence>
<dbReference type="GO" id="GO:0009007">
    <property type="term" value="F:site-specific DNA-methyltransferase (adenine-specific) activity"/>
    <property type="evidence" value="ECO:0007669"/>
    <property type="project" value="UniProtKB-EC"/>
</dbReference>
<dbReference type="REBASE" id="357021">
    <property type="entry name" value="M.PbaPla133ORF23950P"/>
</dbReference>
<dbReference type="PROSITE" id="PS00092">
    <property type="entry name" value="N6_MTASE"/>
    <property type="match status" value="1"/>
</dbReference>
<comment type="catalytic activity">
    <reaction evidence="6">
        <text>a 2'-deoxyadenosine in DNA + S-adenosyl-L-methionine = an N(6)-methyl-2'-deoxyadenosine in DNA + S-adenosyl-L-homocysteine + H(+)</text>
        <dbReference type="Rhea" id="RHEA:15197"/>
        <dbReference type="Rhea" id="RHEA-COMP:12418"/>
        <dbReference type="Rhea" id="RHEA-COMP:12419"/>
        <dbReference type="ChEBI" id="CHEBI:15378"/>
        <dbReference type="ChEBI" id="CHEBI:57856"/>
        <dbReference type="ChEBI" id="CHEBI:59789"/>
        <dbReference type="ChEBI" id="CHEBI:90615"/>
        <dbReference type="ChEBI" id="CHEBI:90616"/>
        <dbReference type="EC" id="2.1.1.72"/>
    </reaction>
</comment>
<keyword evidence="4 9" id="KW-0808">Transferase</keyword>
<dbReference type="Proteomes" id="UP000316921">
    <property type="component" value="Chromosome"/>
</dbReference>
<evidence type="ECO:0000256" key="6">
    <source>
        <dbReference type="ARBA" id="ARBA00047942"/>
    </source>
</evidence>
<keyword evidence="3 9" id="KW-0489">Methyltransferase</keyword>
<dbReference type="AlphaFoldDB" id="A0A518BK12"/>
<dbReference type="InterPro" id="IPR011639">
    <property type="entry name" value="MethylTrfase_TaqI-like_dom"/>
</dbReference>
<evidence type="ECO:0000256" key="3">
    <source>
        <dbReference type="ARBA" id="ARBA00022603"/>
    </source>
</evidence>
<evidence type="ECO:0000313" key="10">
    <source>
        <dbReference type="Proteomes" id="UP000316921"/>
    </source>
</evidence>
<dbReference type="PANTHER" id="PTHR33841">
    <property type="entry name" value="DNA METHYLTRANSFERASE YEEA-RELATED"/>
    <property type="match status" value="1"/>
</dbReference>
<comment type="similarity">
    <text evidence="1">Belongs to the N(4)/N(6)-methyltransferase family.</text>
</comment>
<proteinExistence type="inferred from homology"/>
<dbReference type="PRINTS" id="PR00507">
    <property type="entry name" value="N12N6MTFRASE"/>
</dbReference>
<dbReference type="Gene3D" id="3.40.50.150">
    <property type="entry name" value="Vaccinia Virus protein VP39"/>
    <property type="match status" value="1"/>
</dbReference>
<dbReference type="RefSeq" id="WP_145065361.1">
    <property type="nucleotide sequence ID" value="NZ_CP036287.1"/>
</dbReference>
<dbReference type="Pfam" id="PF22837">
    <property type="entry name" value="M_Eco57I_C"/>
    <property type="match status" value="1"/>
</dbReference>
<evidence type="ECO:0000259" key="7">
    <source>
        <dbReference type="Pfam" id="PF07669"/>
    </source>
</evidence>
<organism evidence="9 10">
    <name type="scientific">Engelhardtia mirabilis</name>
    <dbReference type="NCBI Taxonomy" id="2528011"/>
    <lineage>
        <taxon>Bacteria</taxon>
        <taxon>Pseudomonadati</taxon>
        <taxon>Planctomycetota</taxon>
        <taxon>Planctomycetia</taxon>
        <taxon>Planctomycetia incertae sedis</taxon>
        <taxon>Engelhardtia</taxon>
    </lineage>
</organism>
<dbReference type="InterPro" id="IPR029063">
    <property type="entry name" value="SAM-dependent_MTases_sf"/>
</dbReference>
<keyword evidence="5" id="KW-0949">S-adenosyl-L-methionine</keyword>
<evidence type="ECO:0000259" key="8">
    <source>
        <dbReference type="Pfam" id="PF22837"/>
    </source>
</evidence>
<evidence type="ECO:0000313" key="9">
    <source>
        <dbReference type="EMBL" id="QDU67314.1"/>
    </source>
</evidence>
<dbReference type="KEGG" id="pbap:Pla133_23950"/>
<accession>A0A518BK12</accession>
<dbReference type="GO" id="GO:0032259">
    <property type="term" value="P:methylation"/>
    <property type="evidence" value="ECO:0007669"/>
    <property type="project" value="UniProtKB-KW"/>
</dbReference>
<name>A0A518BK12_9BACT</name>
<gene>
    <name evidence="9" type="ORF">Pla133_23950</name>
</gene>
<dbReference type="InterPro" id="IPR054520">
    <property type="entry name" value="M_Eco57I_C"/>
</dbReference>
<reference evidence="9 10" key="1">
    <citation type="submission" date="2019-02" db="EMBL/GenBank/DDBJ databases">
        <title>Deep-cultivation of Planctomycetes and their phenomic and genomic characterization uncovers novel biology.</title>
        <authorList>
            <person name="Wiegand S."/>
            <person name="Jogler M."/>
            <person name="Boedeker C."/>
            <person name="Pinto D."/>
            <person name="Vollmers J."/>
            <person name="Rivas-Marin E."/>
            <person name="Kohn T."/>
            <person name="Peeters S.H."/>
            <person name="Heuer A."/>
            <person name="Rast P."/>
            <person name="Oberbeckmann S."/>
            <person name="Bunk B."/>
            <person name="Jeske O."/>
            <person name="Meyerdierks A."/>
            <person name="Storesund J.E."/>
            <person name="Kallscheuer N."/>
            <person name="Luecker S."/>
            <person name="Lage O.M."/>
            <person name="Pohl T."/>
            <person name="Merkel B.J."/>
            <person name="Hornburger P."/>
            <person name="Mueller R.-W."/>
            <person name="Bruemmer F."/>
            <person name="Labrenz M."/>
            <person name="Spormann A.M."/>
            <person name="Op den Camp H."/>
            <person name="Overmann J."/>
            <person name="Amann R."/>
            <person name="Jetten M.S.M."/>
            <person name="Mascher T."/>
            <person name="Medema M.H."/>
            <person name="Devos D.P."/>
            <person name="Kaster A.-K."/>
            <person name="Ovreas L."/>
            <person name="Rohde M."/>
            <person name="Galperin M.Y."/>
            <person name="Jogler C."/>
        </authorList>
    </citation>
    <scope>NUCLEOTIDE SEQUENCE [LARGE SCALE GENOMIC DNA]</scope>
    <source>
        <strain evidence="9 10">Pla133</strain>
    </source>
</reference>
<dbReference type="SUPFAM" id="SSF53335">
    <property type="entry name" value="S-adenosyl-L-methionine-dependent methyltransferases"/>
    <property type="match status" value="1"/>
</dbReference>
<dbReference type="CDD" id="cd02440">
    <property type="entry name" value="AdoMet_MTases"/>
    <property type="match status" value="1"/>
</dbReference>
<evidence type="ECO:0000256" key="4">
    <source>
        <dbReference type="ARBA" id="ARBA00022679"/>
    </source>
</evidence>
<dbReference type="PANTHER" id="PTHR33841:SF5">
    <property type="entry name" value="DNA METHYLASE (MODIFICATION METHYLASE) (METHYLTRANSFERASE)-RELATED"/>
    <property type="match status" value="1"/>
</dbReference>
<dbReference type="EMBL" id="CP036287">
    <property type="protein sequence ID" value="QDU67314.1"/>
    <property type="molecule type" value="Genomic_DNA"/>
</dbReference>
<dbReference type="InterPro" id="IPR002052">
    <property type="entry name" value="DNA_methylase_N6_adenine_CS"/>
</dbReference>
<dbReference type="GO" id="GO:0003676">
    <property type="term" value="F:nucleic acid binding"/>
    <property type="evidence" value="ECO:0007669"/>
    <property type="project" value="InterPro"/>
</dbReference>
<dbReference type="InterPro" id="IPR050953">
    <property type="entry name" value="N4_N6_ade-DNA_methylase"/>
</dbReference>
<evidence type="ECO:0000256" key="1">
    <source>
        <dbReference type="ARBA" id="ARBA00006594"/>
    </source>
</evidence>
<feature type="domain" description="Type II methyltransferase M.TaqI-like" evidence="7">
    <location>
        <begin position="108"/>
        <end position="196"/>
    </location>
</feature>
<dbReference type="GO" id="GO:0006304">
    <property type="term" value="P:DNA modification"/>
    <property type="evidence" value="ECO:0007669"/>
    <property type="project" value="InterPro"/>
</dbReference>
<protein>
    <recommendedName>
        <fullName evidence="2">site-specific DNA-methyltransferase (adenine-specific)</fullName>
        <ecNumber evidence="2">2.1.1.72</ecNumber>
    </recommendedName>
</protein>
<dbReference type="EC" id="2.1.1.72" evidence="2"/>
<evidence type="ECO:0000256" key="5">
    <source>
        <dbReference type="ARBA" id="ARBA00022691"/>
    </source>
</evidence>
<evidence type="ECO:0000256" key="2">
    <source>
        <dbReference type="ARBA" id="ARBA00011900"/>
    </source>
</evidence>
<keyword evidence="10" id="KW-1185">Reference proteome</keyword>